<dbReference type="AlphaFoldDB" id="A0A9P5AZ99"/>
<proteinExistence type="predicted"/>
<reference evidence="1" key="1">
    <citation type="submission" date="2020-01" db="EMBL/GenBank/DDBJ databases">
        <title>Identification and distribution of gene clusters putatively required for synthesis of sphingolipid metabolism inhibitors in phylogenetically diverse species of the filamentous fungus Fusarium.</title>
        <authorList>
            <person name="Kim H.-S."/>
            <person name="Busman M."/>
            <person name="Brown D.W."/>
            <person name="Divon H."/>
            <person name="Uhlig S."/>
            <person name="Proctor R.H."/>
        </authorList>
    </citation>
    <scope>NUCLEOTIDE SEQUENCE</scope>
    <source>
        <strain evidence="1">NRRL 31653</strain>
    </source>
</reference>
<dbReference type="SUPFAM" id="SSF52218">
    <property type="entry name" value="Flavoproteins"/>
    <property type="match status" value="1"/>
</dbReference>
<gene>
    <name evidence="1" type="ORF">FAGAP_11327</name>
</gene>
<sequence length="101" mass="11435">MTFGLGNTSYRYYNRVIDVVAEFLDKAGAQRLMPTKLGYEERDIPYEPSIQLIEDESLDIMDLNPGEPIQNRSGPAKIVKQYSPIRPLTVQSSHELYTSPG</sequence>
<evidence type="ECO:0000313" key="1">
    <source>
        <dbReference type="EMBL" id="KAF4487828.1"/>
    </source>
</evidence>
<comment type="caution">
    <text evidence="1">The sequence shown here is derived from an EMBL/GenBank/DDBJ whole genome shotgun (WGS) entry which is preliminary data.</text>
</comment>
<evidence type="ECO:0000313" key="2">
    <source>
        <dbReference type="Proteomes" id="UP000737391"/>
    </source>
</evidence>
<protein>
    <submittedName>
        <fullName evidence="1">NADPH-ferrihemo reductase</fullName>
    </submittedName>
</protein>
<dbReference type="Gene3D" id="3.40.50.360">
    <property type="match status" value="1"/>
</dbReference>
<accession>A0A9P5AZ99</accession>
<dbReference type="InterPro" id="IPR029039">
    <property type="entry name" value="Flavoprotein-like_sf"/>
</dbReference>
<keyword evidence="2" id="KW-1185">Reference proteome</keyword>
<name>A0A9P5AZ99_9HYPO</name>
<organism evidence="1 2">
    <name type="scientific">Fusarium agapanthi</name>
    <dbReference type="NCBI Taxonomy" id="1803897"/>
    <lineage>
        <taxon>Eukaryota</taxon>
        <taxon>Fungi</taxon>
        <taxon>Dikarya</taxon>
        <taxon>Ascomycota</taxon>
        <taxon>Pezizomycotina</taxon>
        <taxon>Sordariomycetes</taxon>
        <taxon>Hypocreomycetidae</taxon>
        <taxon>Hypocreales</taxon>
        <taxon>Nectriaceae</taxon>
        <taxon>Fusarium</taxon>
        <taxon>Fusarium fujikuroi species complex</taxon>
    </lineage>
</organism>
<dbReference type="Proteomes" id="UP000737391">
    <property type="component" value="Unassembled WGS sequence"/>
</dbReference>
<dbReference type="EMBL" id="LUFC02001045">
    <property type="protein sequence ID" value="KAF4487828.1"/>
    <property type="molecule type" value="Genomic_DNA"/>
</dbReference>